<evidence type="ECO:0000256" key="9">
    <source>
        <dbReference type="ARBA" id="ARBA00023242"/>
    </source>
</evidence>
<dbReference type="GO" id="GO:0007076">
    <property type="term" value="P:mitotic chromosome condensation"/>
    <property type="evidence" value="ECO:0007669"/>
    <property type="project" value="TreeGrafter"/>
</dbReference>
<dbReference type="Gene3D" id="1.20.1060.20">
    <property type="match status" value="1"/>
</dbReference>
<organism evidence="15">
    <name type="scientific">Rhodosorus marinus</name>
    <dbReference type="NCBI Taxonomy" id="101924"/>
    <lineage>
        <taxon>Eukaryota</taxon>
        <taxon>Rhodophyta</taxon>
        <taxon>Stylonematophyceae</taxon>
        <taxon>Stylonematales</taxon>
        <taxon>Stylonemataceae</taxon>
        <taxon>Rhodosorus</taxon>
    </lineage>
</organism>
<feature type="region of interest" description="Disordered" evidence="13">
    <location>
        <begin position="987"/>
        <end position="1011"/>
    </location>
</feature>
<gene>
    <name evidence="15" type="ORF">RMAR00112_LOCUS28136</name>
</gene>
<comment type="subcellular location">
    <subcellularLocation>
        <location evidence="1 11">Nucleus</location>
    </subcellularLocation>
</comment>
<dbReference type="InterPro" id="IPR010935">
    <property type="entry name" value="SMC_hinge"/>
</dbReference>
<evidence type="ECO:0000313" key="15">
    <source>
        <dbReference type="EMBL" id="CAE0060070.1"/>
    </source>
</evidence>
<evidence type="ECO:0000256" key="5">
    <source>
        <dbReference type="ARBA" id="ARBA00022776"/>
    </source>
</evidence>
<dbReference type="Pfam" id="PF02463">
    <property type="entry name" value="SMC_N"/>
    <property type="match status" value="1"/>
</dbReference>
<dbReference type="GO" id="GO:0005634">
    <property type="term" value="C:nucleus"/>
    <property type="evidence" value="ECO:0007669"/>
    <property type="project" value="UniProtKB-SubCell"/>
</dbReference>
<feature type="coiled-coil region" evidence="12">
    <location>
        <begin position="440"/>
        <end position="524"/>
    </location>
</feature>
<dbReference type="EMBL" id="HBHW01036614">
    <property type="protein sequence ID" value="CAE0060070.1"/>
    <property type="molecule type" value="Transcribed_RNA"/>
</dbReference>
<evidence type="ECO:0000256" key="2">
    <source>
        <dbReference type="ARBA" id="ARBA00006005"/>
    </source>
</evidence>
<dbReference type="SMART" id="SM00968">
    <property type="entry name" value="SMC_hinge"/>
    <property type="match status" value="1"/>
</dbReference>
<sequence length="1267" mass="143461">MVDSDVEELGKRRPRLMIQALRLENFKSYGGVVNVGPFHKNFSAIVGPNGSGKSNVIDAMLFVFGKRAKQMRLNKIAELIHNSESKRPADSASVTVFLQEIIDNGDADYEVVEGSQIEITRTVFKNSTSKYLVNQETSSFSNVQQLLGAKGVDLDNNRFLILQGEVEQISLMKPKAPNPHEDGLVDYLEDIIGTRHYVEHIDRTAQEVEDANEERSLKLTRVRAAEKERDALESAKDEAEEYLRMELDLVRKKLLMYRFREHEVQRSQEEVQRKAEHYSNKLQDQKVMKERIEVELAADVKILERNQSEHDEVAYEVNKCKEEFSAFERRDISHRENMKHLKAKSKKLNSSLEKERRKIVEQKALAEKYTEDREIQLEEQQVAHRDLNKAEEALTKEFDRVKQSTSPLRLKIEQKQEQLTPFLSAKNERVKELEIMRSQLKILEETIAGPERELEKVQEDLKKARRELEDLNQNQASAHERDLKAAKQRKAELEYSLSKGNENVARLTTEIQALRRQIQISQEALKSNAQSNRAEVGLMKAAHQGRLLGVVGRLSELATVDDKYDTAVGAAAGSSLQNIVVETPEDAQACVEFLRNHNLGRATFIILNKLQYLRKDMEKSVPATNRRLFDMLQIEEEKNKVAFYYALRDTLVAENMDEATKLAYQPSRRNRVVTVAGQLIESSGAMTGGGGKVPKANLGSKVRAHVTKDESRELESKLKQAMEDLSRAREQNSSLHVELKQTNESISSLEVEMQKCAMDAKILKNLIQDLKHQVPKIQKAAEMTRSSKEHVKYNVLLKETEAKEILVEEASEPCIKLEAEISVLEEQLLAVGGPALEKAKERKETASKCFEEVSSMVNKFSLMIESARKAHEKASKSSEEHELELNQIQEELKQKREEFGTIEEQAIQVKSKLEKAEDVLADKAASLEVLQNKNAELLKAVSEVKSAELDLKHKIDDLTKTGKELEGKANHWRKKIKEMRASLRKVGAEAEGLSSSDGDVDMSPNSGETGEDVDVEDAMEIDSEDEDLDTVVYEDLNAAIEELEKELESMKPNLGAIGDYKKKDMECSNQMGELDGITSRRDDARKAHEEMRQKRHEEFAAGFKIIAMKLKEMYQMITLGGDAELEYVDSLDPFSEGVVFSVRPPKKSWKNIANLSGGEKTLSSLALVFALHHFRPTPLYFMDEIDAALDFKNVSIVANYVKERTSDAQFIIISLRNNMFELADRLVGIYKTSNTTKSVTIDPHKFAIPSAVTKSSQEGSESVVALS</sequence>
<protein>
    <recommendedName>
        <fullName evidence="11">Structural maintenance of chromosomes protein</fullName>
    </recommendedName>
</protein>
<dbReference type="SUPFAM" id="SSF52540">
    <property type="entry name" value="P-loop containing nucleoside triphosphate hydrolases"/>
    <property type="match status" value="1"/>
</dbReference>
<feature type="coiled-coil region" evidence="12">
    <location>
        <begin position="1033"/>
        <end position="1094"/>
    </location>
</feature>
<dbReference type="InterPro" id="IPR003395">
    <property type="entry name" value="RecF/RecN/SMC_N"/>
</dbReference>
<feature type="compositionally biased region" description="Polar residues" evidence="13">
    <location>
        <begin position="993"/>
        <end position="1008"/>
    </location>
</feature>
<dbReference type="Pfam" id="PF06470">
    <property type="entry name" value="SMC_hinge"/>
    <property type="match status" value="1"/>
</dbReference>
<name>A0A7S3A4G0_9RHOD</name>
<keyword evidence="5" id="KW-0498">Mitosis</keyword>
<evidence type="ECO:0000256" key="4">
    <source>
        <dbReference type="ARBA" id="ARBA00022741"/>
    </source>
</evidence>
<proteinExistence type="inferred from homology"/>
<evidence type="ECO:0000256" key="6">
    <source>
        <dbReference type="ARBA" id="ARBA00022840"/>
    </source>
</evidence>
<feature type="coiled-coil region" evidence="12">
    <location>
        <begin position="704"/>
        <end position="745"/>
    </location>
</feature>
<dbReference type="SUPFAM" id="SSF75553">
    <property type="entry name" value="Smc hinge domain"/>
    <property type="match status" value="1"/>
</dbReference>
<dbReference type="Gene3D" id="3.40.50.300">
    <property type="entry name" value="P-loop containing nucleotide triphosphate hydrolases"/>
    <property type="match status" value="2"/>
</dbReference>
<feature type="coiled-coil region" evidence="12">
    <location>
        <begin position="338"/>
        <end position="397"/>
    </location>
</feature>
<evidence type="ECO:0000256" key="13">
    <source>
        <dbReference type="SAM" id="MobiDB-lite"/>
    </source>
</evidence>
<feature type="domain" description="SMC hinge" evidence="14">
    <location>
        <begin position="548"/>
        <end position="663"/>
    </location>
</feature>
<accession>A0A7S3A4G0</accession>
<keyword evidence="4" id="KW-0547">Nucleotide-binding</keyword>
<evidence type="ECO:0000256" key="8">
    <source>
        <dbReference type="ARBA" id="ARBA00023067"/>
    </source>
</evidence>
<dbReference type="GO" id="GO:0000796">
    <property type="term" value="C:condensin complex"/>
    <property type="evidence" value="ECO:0007669"/>
    <property type="project" value="TreeGrafter"/>
</dbReference>
<dbReference type="GO" id="GO:0016887">
    <property type="term" value="F:ATP hydrolysis activity"/>
    <property type="evidence" value="ECO:0007669"/>
    <property type="project" value="InterPro"/>
</dbReference>
<dbReference type="AlphaFoldDB" id="A0A7S3A4G0"/>
<evidence type="ECO:0000256" key="11">
    <source>
        <dbReference type="PIRNR" id="PIRNR005719"/>
    </source>
</evidence>
<keyword evidence="10" id="KW-0131">Cell cycle</keyword>
<dbReference type="GO" id="GO:0051301">
    <property type="term" value="P:cell division"/>
    <property type="evidence" value="ECO:0007669"/>
    <property type="project" value="UniProtKB-KW"/>
</dbReference>
<dbReference type="Gene3D" id="3.30.70.1620">
    <property type="match status" value="1"/>
</dbReference>
<dbReference type="FunFam" id="3.40.50.300:FF:000481">
    <property type="entry name" value="Structural maintenance of chromosomes 4"/>
    <property type="match status" value="1"/>
</dbReference>
<dbReference type="GO" id="GO:0005524">
    <property type="term" value="F:ATP binding"/>
    <property type="evidence" value="ECO:0007669"/>
    <property type="project" value="UniProtKB-KW"/>
</dbReference>
<dbReference type="PIRSF" id="PIRSF005719">
    <property type="entry name" value="SMC"/>
    <property type="match status" value="1"/>
</dbReference>
<keyword evidence="7 12" id="KW-0175">Coiled coil</keyword>
<dbReference type="InterPro" id="IPR036277">
    <property type="entry name" value="SMC_hinge_sf"/>
</dbReference>
<keyword evidence="8" id="KW-0226">DNA condensation</keyword>
<feature type="coiled-coil region" evidence="12">
    <location>
        <begin position="864"/>
        <end position="950"/>
    </location>
</feature>
<evidence type="ECO:0000259" key="14">
    <source>
        <dbReference type="SMART" id="SM00968"/>
    </source>
</evidence>
<keyword evidence="9 11" id="KW-0539">Nucleus</keyword>
<evidence type="ECO:0000256" key="10">
    <source>
        <dbReference type="ARBA" id="ARBA00023306"/>
    </source>
</evidence>
<dbReference type="PANTHER" id="PTHR18937">
    <property type="entry name" value="STRUCTURAL MAINTENANCE OF CHROMOSOMES SMC FAMILY MEMBER"/>
    <property type="match status" value="1"/>
</dbReference>
<evidence type="ECO:0000256" key="3">
    <source>
        <dbReference type="ARBA" id="ARBA00022618"/>
    </source>
</evidence>
<evidence type="ECO:0000256" key="1">
    <source>
        <dbReference type="ARBA" id="ARBA00004123"/>
    </source>
</evidence>
<keyword evidence="3" id="KW-0132">Cell division</keyword>
<reference evidence="15" key="1">
    <citation type="submission" date="2021-01" db="EMBL/GenBank/DDBJ databases">
        <authorList>
            <person name="Corre E."/>
            <person name="Pelletier E."/>
            <person name="Niang G."/>
            <person name="Scheremetjew M."/>
            <person name="Finn R."/>
            <person name="Kale V."/>
            <person name="Holt S."/>
            <person name="Cochrane G."/>
            <person name="Meng A."/>
            <person name="Brown T."/>
            <person name="Cohen L."/>
        </authorList>
    </citation>
    <scope>NUCLEOTIDE SEQUENCE</scope>
    <source>
        <strain evidence="15">CCMP 769</strain>
    </source>
</reference>
<dbReference type="PANTHER" id="PTHR18937:SF172">
    <property type="entry name" value="STRUCTURAL MAINTENANCE OF CHROMOSOMES PROTEIN"/>
    <property type="match status" value="1"/>
</dbReference>
<comment type="similarity">
    <text evidence="2">Belongs to the SMC family. SMC4 subfamily.</text>
</comment>
<evidence type="ECO:0000256" key="12">
    <source>
        <dbReference type="SAM" id="Coils"/>
    </source>
</evidence>
<keyword evidence="6" id="KW-0067">ATP-binding</keyword>
<dbReference type="InterPro" id="IPR027417">
    <property type="entry name" value="P-loop_NTPase"/>
</dbReference>
<feature type="coiled-coil region" evidence="12">
    <location>
        <begin position="208"/>
        <end position="245"/>
    </location>
</feature>
<dbReference type="InterPro" id="IPR024704">
    <property type="entry name" value="SMC"/>
</dbReference>
<evidence type="ECO:0000256" key="7">
    <source>
        <dbReference type="ARBA" id="ARBA00023054"/>
    </source>
</evidence>